<evidence type="ECO:0000256" key="6">
    <source>
        <dbReference type="ARBA" id="ARBA00023287"/>
    </source>
</evidence>
<evidence type="ECO:0000256" key="1">
    <source>
        <dbReference type="ARBA" id="ARBA00001561"/>
    </source>
</evidence>
<dbReference type="InterPro" id="IPR002502">
    <property type="entry name" value="Amidase_domain"/>
</dbReference>
<dbReference type="InterPro" id="IPR036505">
    <property type="entry name" value="Amidase/PGRP_sf"/>
</dbReference>
<evidence type="ECO:0000256" key="7">
    <source>
        <dbReference type="ARBA" id="ARBA00023316"/>
    </source>
</evidence>
<evidence type="ECO:0000256" key="5">
    <source>
        <dbReference type="ARBA" id="ARBA00022969"/>
    </source>
</evidence>
<feature type="region of interest" description="Disordered" evidence="8">
    <location>
        <begin position="297"/>
        <end position="352"/>
    </location>
</feature>
<dbReference type="Proteomes" id="UP000746595">
    <property type="component" value="Unassembled WGS sequence"/>
</dbReference>
<protein>
    <recommendedName>
        <fullName evidence="3">N-acetylmuramoyl-L-alanine amidase</fullName>
        <ecNumber evidence="3">3.5.1.28</ecNumber>
    </recommendedName>
</protein>
<dbReference type="Gene3D" id="3.40.80.10">
    <property type="entry name" value="Peptidoglycan recognition protein-like"/>
    <property type="match status" value="1"/>
</dbReference>
<feature type="compositionally biased region" description="Low complexity" evidence="8">
    <location>
        <begin position="327"/>
        <end position="338"/>
    </location>
</feature>
<evidence type="ECO:0000256" key="2">
    <source>
        <dbReference type="ARBA" id="ARBA00007553"/>
    </source>
</evidence>
<evidence type="ECO:0000259" key="9">
    <source>
        <dbReference type="SMART" id="SM00644"/>
    </source>
</evidence>
<proteinExistence type="inferred from homology"/>
<dbReference type="Gene3D" id="2.70.70.10">
    <property type="entry name" value="Glucose Permease (Domain IIA)"/>
    <property type="match status" value="1"/>
</dbReference>
<dbReference type="EC" id="3.5.1.28" evidence="3"/>
<keyword evidence="7" id="KW-0961">Cell wall biogenesis/degradation</keyword>
<comment type="similarity">
    <text evidence="2">Belongs to the N-acetylmuramoyl-L-alanine amidase 2 family.</text>
</comment>
<sequence length="352" mass="37844">MREQLVKSSAQIYDGTDQCTSITIHETANESVGADAQAHANLRSNGNVHQVSWHITVDDTEAIRSYPDTAQWWHAGTREGAESSIAVEICVNSDGNYDKAFALAAEVVAGLRAKHGIPRSKVYDHAHWTGRNCPSVMRATGRWQEFLNLTEGANPTIGTMVSPFEGRLTANHQDRGGYKGHKGLDIAPPKPGQTRMPVYAAFAGTWKKIVRNVKAGNRASTLAPARTGGGGLIANPDGEGNGYNHVDILDAWKVGDKAAVGDLIGYNDLSGNQTGAHVHFEMWKDWEDHNSDYDPRDAFDAHGVRPGSAPKGIITPVASKPKPKPKPSTSKPKPASSVNSRADNTAIQTALT</sequence>
<accession>A0ABX1G8P1</accession>
<feature type="compositionally biased region" description="Polar residues" evidence="8">
    <location>
        <begin position="339"/>
        <end position="352"/>
    </location>
</feature>
<keyword evidence="4" id="KW-0378">Hydrolase</keyword>
<dbReference type="InterPro" id="IPR011055">
    <property type="entry name" value="Dup_hybrid_motif"/>
</dbReference>
<feature type="domain" description="N-acetylmuramoyl-L-alanine amidase" evidence="9">
    <location>
        <begin position="10"/>
        <end position="135"/>
    </location>
</feature>
<dbReference type="InterPro" id="IPR051206">
    <property type="entry name" value="NAMLAA_amidase_2"/>
</dbReference>
<comment type="caution">
    <text evidence="10">The sequence shown here is derived from an EMBL/GenBank/DDBJ whole genome shotgun (WGS) entry which is preliminary data.</text>
</comment>
<name>A0ABX1G8P1_9MICC</name>
<dbReference type="SMART" id="SM00644">
    <property type="entry name" value="Ami_2"/>
    <property type="match status" value="1"/>
</dbReference>
<keyword evidence="11" id="KW-1185">Reference proteome</keyword>
<dbReference type="PANTHER" id="PTHR30417">
    <property type="entry name" value="N-ACETYLMURAMOYL-L-ALANINE AMIDASE AMID"/>
    <property type="match status" value="1"/>
</dbReference>
<evidence type="ECO:0000313" key="11">
    <source>
        <dbReference type="Proteomes" id="UP000746595"/>
    </source>
</evidence>
<comment type="catalytic activity">
    <reaction evidence="1">
        <text>Hydrolyzes the link between N-acetylmuramoyl residues and L-amino acid residues in certain cell-wall glycopeptides.</text>
        <dbReference type="EC" id="3.5.1.28"/>
    </reaction>
</comment>
<gene>
    <name evidence="10" type="ORF">HED64_16960</name>
</gene>
<dbReference type="CDD" id="cd06583">
    <property type="entry name" value="PGRP"/>
    <property type="match status" value="1"/>
</dbReference>
<dbReference type="InterPro" id="IPR016047">
    <property type="entry name" value="M23ase_b-sheet_dom"/>
</dbReference>
<dbReference type="CDD" id="cd12797">
    <property type="entry name" value="M23_peptidase"/>
    <property type="match status" value="1"/>
</dbReference>
<dbReference type="Pfam" id="PF01510">
    <property type="entry name" value="Amidase_2"/>
    <property type="match status" value="1"/>
</dbReference>
<evidence type="ECO:0000313" key="10">
    <source>
        <dbReference type="EMBL" id="NKG22389.1"/>
    </source>
</evidence>
<dbReference type="RefSeq" id="WP_168153155.1">
    <property type="nucleotide sequence ID" value="NZ_JAAWVT010000010.1"/>
</dbReference>
<keyword evidence="5" id="KW-0749">Sporulation</keyword>
<dbReference type="EMBL" id="JAAWVT010000010">
    <property type="protein sequence ID" value="NKG22389.1"/>
    <property type="molecule type" value="Genomic_DNA"/>
</dbReference>
<dbReference type="SUPFAM" id="SSF51261">
    <property type="entry name" value="Duplicated hybrid motif"/>
    <property type="match status" value="1"/>
</dbReference>
<dbReference type="Pfam" id="PF01551">
    <property type="entry name" value="Peptidase_M23"/>
    <property type="match status" value="1"/>
</dbReference>
<evidence type="ECO:0000256" key="8">
    <source>
        <dbReference type="SAM" id="MobiDB-lite"/>
    </source>
</evidence>
<evidence type="ECO:0000256" key="4">
    <source>
        <dbReference type="ARBA" id="ARBA00022801"/>
    </source>
</evidence>
<organism evidence="10 11">
    <name type="scientific">Paeniglutamicibacter terrestris</name>
    <dbReference type="NCBI Taxonomy" id="2723403"/>
    <lineage>
        <taxon>Bacteria</taxon>
        <taxon>Bacillati</taxon>
        <taxon>Actinomycetota</taxon>
        <taxon>Actinomycetes</taxon>
        <taxon>Micrococcales</taxon>
        <taxon>Micrococcaceae</taxon>
        <taxon>Paeniglutamicibacter</taxon>
    </lineage>
</organism>
<dbReference type="PANTHER" id="PTHR30417:SF11">
    <property type="entry name" value="N-ACETYLMURAMOYL-L-ALANINE AMIDASE XLYA"/>
    <property type="match status" value="1"/>
</dbReference>
<evidence type="ECO:0000256" key="3">
    <source>
        <dbReference type="ARBA" id="ARBA00011901"/>
    </source>
</evidence>
<dbReference type="SUPFAM" id="SSF55846">
    <property type="entry name" value="N-acetylmuramoyl-L-alanine amidase-like"/>
    <property type="match status" value="1"/>
</dbReference>
<keyword evidence="6" id="KW-0178">Competence</keyword>
<reference evidence="10 11" key="1">
    <citation type="submission" date="2020-04" db="EMBL/GenBank/DDBJ databases">
        <title>Paeniglutamicibacter sp. ANT13_2, a novel actinomycete isolated from sediment in Antarctica.</title>
        <authorList>
            <person name="Sakdapetsiri C."/>
            <person name="Pinyakong O."/>
        </authorList>
    </citation>
    <scope>NUCLEOTIDE SEQUENCE [LARGE SCALE GENOMIC DNA]</scope>
    <source>
        <strain evidence="10 11">ANT13_2</strain>
    </source>
</reference>